<dbReference type="RefSeq" id="WP_063026184.1">
    <property type="nucleotide sequence ID" value="NZ_PYHS01000003.1"/>
</dbReference>
<dbReference type="AlphaFoldDB" id="A0A2T2ZBB7"/>
<dbReference type="GO" id="GO:0003677">
    <property type="term" value="F:DNA binding"/>
    <property type="evidence" value="ECO:0007669"/>
    <property type="project" value="UniProtKB-UniRule"/>
</dbReference>
<dbReference type="Pfam" id="PF03704">
    <property type="entry name" value="BTAD"/>
    <property type="match status" value="1"/>
</dbReference>
<gene>
    <name evidence="7" type="ORF">C8259_07915</name>
</gene>
<dbReference type="PANTHER" id="PTHR35807">
    <property type="entry name" value="TRANSCRIPTIONAL REGULATOR REDD-RELATED"/>
    <property type="match status" value="1"/>
</dbReference>
<sequence>MVRIRVLGALTASGEHGELDLGGPRQRGVLARLLVARGEVVPVDRLIDDLWRGEPPPRALGSLQAYVSNLRRLLEPERAPRAPATVLISRAPGYALRLDTEAVDAWLFGAELDSAAQQTDPQRRRRALEQALARWQGPAYGAYAQEAWAAAEAARLEELRLSAREQLAATLLEQDEPALAAAEADVLAREHPLREEAWRLTALARYRAGRQADALAALRQAREVLADELGIDPGPALTRLETDILAQRIPVQERVIAESRPSPDPVPASAATVLFGRDAELAALHAAARGEGPRTATVTGEAGSGKSALLQRLRDDLRDAGYRVVIGRCPEDEAAPSAWPWVEILRALAAQHDPGELAPVLAPLLTDGAGPYRADGEHGRFLLHRAVGDYLTAVATARPLAILLDDAHRGDAETAAMLAAVTTRASAFVVIGYRPDEVPPVLADALASSATTVRARIRLRGLGVADSARLVGTLTGSAPADPLMATLHDRTGGNPFYLIEIARLVQSEGELVAAAEVPEGVRDVLRRRLSRLPGTAVSVLRLAAVIGREFDLAVLVRAAEVGEDEVLDAVEAGVVAGLLDEPASGRARFAHVLVRDTLLGDLSRIRRDRWHRRIGAAIEEIDPDDVTAIAHHYGESVTPQTARRAADYAVAAAQRAERRFAHDVAAAGYERAALALERHPGGDTVDERMELLCRAARSHLVCGAGLAARAARDRAATLAEHADRPDLLVRAFTAWDAPTPWMNRRYGVVDHAVVARIETALRWDGLSAADRCRLSVALVDEIGGAELDRARRVAADAEAIARDLGDDTLLAPALQARASLYDSPDRSALGAELIEIGRRNDHHAYLLLGHTVALQAAAFAGDPEAARAHLEAATVPADRYQWRQAQAANAMARGLLALVGGDAEDAERRYLEAAELLARTGIFNAGTLPLMALFTVRLYEGRAGELAETIAAFARDADADTADATVDFHALVLLAAGDRDAAARVRRRARPIPEDLFRSLFLTLRGMVIAVLGTPEEAAALYRDLLRYRDRLGGADTGSFTVGPVDLVLADLAALCGDPELAAEHCRAALRIAERCANRGWIDAARARLDH</sequence>
<dbReference type="Proteomes" id="UP000241647">
    <property type="component" value="Unassembled WGS sequence"/>
</dbReference>
<dbReference type="Gene3D" id="1.10.10.10">
    <property type="entry name" value="Winged helix-like DNA-binding domain superfamily/Winged helix DNA-binding domain"/>
    <property type="match status" value="1"/>
</dbReference>
<keyword evidence="3 5" id="KW-0238">DNA-binding</keyword>
<dbReference type="SUPFAM" id="SSF48452">
    <property type="entry name" value="TPR-like"/>
    <property type="match status" value="2"/>
</dbReference>
<keyword evidence="4" id="KW-0804">Transcription</keyword>
<evidence type="ECO:0000256" key="3">
    <source>
        <dbReference type="ARBA" id="ARBA00023125"/>
    </source>
</evidence>
<keyword evidence="2" id="KW-0805">Transcription regulation</keyword>
<dbReference type="InterPro" id="IPR016032">
    <property type="entry name" value="Sig_transdc_resp-reg_C-effctor"/>
</dbReference>
<evidence type="ECO:0000313" key="8">
    <source>
        <dbReference type="Proteomes" id="UP000241647"/>
    </source>
</evidence>
<protein>
    <submittedName>
        <fullName evidence="7">AAA family ATPase</fullName>
    </submittedName>
</protein>
<evidence type="ECO:0000259" key="6">
    <source>
        <dbReference type="PROSITE" id="PS51755"/>
    </source>
</evidence>
<evidence type="ECO:0000256" key="2">
    <source>
        <dbReference type="ARBA" id="ARBA00023015"/>
    </source>
</evidence>
<dbReference type="PROSITE" id="PS51755">
    <property type="entry name" value="OMPR_PHOB"/>
    <property type="match status" value="1"/>
</dbReference>
<organism evidence="7 8">
    <name type="scientific">Nocardia nova</name>
    <dbReference type="NCBI Taxonomy" id="37330"/>
    <lineage>
        <taxon>Bacteria</taxon>
        <taxon>Bacillati</taxon>
        <taxon>Actinomycetota</taxon>
        <taxon>Actinomycetes</taxon>
        <taxon>Mycobacteriales</taxon>
        <taxon>Nocardiaceae</taxon>
        <taxon>Nocardia</taxon>
    </lineage>
</organism>
<dbReference type="InterPro" id="IPR005158">
    <property type="entry name" value="BTAD"/>
</dbReference>
<dbReference type="EMBL" id="PYHS01000003">
    <property type="protein sequence ID" value="PSR65040.1"/>
    <property type="molecule type" value="Genomic_DNA"/>
</dbReference>
<dbReference type="Pfam" id="PF13191">
    <property type="entry name" value="AAA_16"/>
    <property type="match status" value="1"/>
</dbReference>
<dbReference type="InterPro" id="IPR001867">
    <property type="entry name" value="OmpR/PhoB-type_DNA-bd"/>
</dbReference>
<comment type="similarity">
    <text evidence="1">Belongs to the AfsR/DnrI/RedD regulatory family.</text>
</comment>
<dbReference type="InterPro" id="IPR027417">
    <property type="entry name" value="P-loop_NTPase"/>
</dbReference>
<evidence type="ECO:0000256" key="5">
    <source>
        <dbReference type="PROSITE-ProRule" id="PRU01091"/>
    </source>
</evidence>
<proteinExistence type="inferred from homology"/>
<dbReference type="SUPFAM" id="SSF52540">
    <property type="entry name" value="P-loop containing nucleoside triphosphate hydrolases"/>
    <property type="match status" value="1"/>
</dbReference>
<dbReference type="CDD" id="cd15831">
    <property type="entry name" value="BTAD"/>
    <property type="match status" value="1"/>
</dbReference>
<accession>A0A2T2ZBB7</accession>
<evidence type="ECO:0000313" key="7">
    <source>
        <dbReference type="EMBL" id="PSR65040.1"/>
    </source>
</evidence>
<dbReference type="InterPro" id="IPR011990">
    <property type="entry name" value="TPR-like_helical_dom_sf"/>
</dbReference>
<evidence type="ECO:0000256" key="4">
    <source>
        <dbReference type="ARBA" id="ARBA00023163"/>
    </source>
</evidence>
<comment type="caution">
    <text evidence="7">The sequence shown here is derived from an EMBL/GenBank/DDBJ whole genome shotgun (WGS) entry which is preliminary data.</text>
</comment>
<dbReference type="PANTHER" id="PTHR35807:SF1">
    <property type="entry name" value="TRANSCRIPTIONAL REGULATOR REDD"/>
    <property type="match status" value="1"/>
</dbReference>
<name>A0A2T2ZBB7_9NOCA</name>
<dbReference type="Pfam" id="PF00486">
    <property type="entry name" value="Trans_reg_C"/>
    <property type="match status" value="1"/>
</dbReference>
<dbReference type="SUPFAM" id="SSF46894">
    <property type="entry name" value="C-terminal effector domain of the bipartite response regulators"/>
    <property type="match status" value="1"/>
</dbReference>
<dbReference type="SMART" id="SM01043">
    <property type="entry name" value="BTAD"/>
    <property type="match status" value="1"/>
</dbReference>
<dbReference type="GO" id="GO:0006355">
    <property type="term" value="P:regulation of DNA-templated transcription"/>
    <property type="evidence" value="ECO:0007669"/>
    <property type="project" value="InterPro"/>
</dbReference>
<evidence type="ECO:0000256" key="1">
    <source>
        <dbReference type="ARBA" id="ARBA00005820"/>
    </source>
</evidence>
<dbReference type="InterPro" id="IPR036388">
    <property type="entry name" value="WH-like_DNA-bd_sf"/>
</dbReference>
<dbReference type="Gene3D" id="1.25.40.10">
    <property type="entry name" value="Tetratricopeptide repeat domain"/>
    <property type="match status" value="1"/>
</dbReference>
<dbReference type="InterPro" id="IPR051677">
    <property type="entry name" value="AfsR-DnrI-RedD_regulator"/>
</dbReference>
<reference evidence="7 8" key="1">
    <citation type="submission" date="2018-02" db="EMBL/GenBank/DDBJ databases">
        <title>8 Nocardia nova and 1 Nocardia cyriacigeorgica strain used for evolution to TMP-SMX.</title>
        <authorList>
            <person name="Mehta H."/>
            <person name="Weng J."/>
            <person name="Shamoo Y."/>
        </authorList>
    </citation>
    <scope>NUCLEOTIDE SEQUENCE [LARGE SCALE GENOMIC DNA]</scope>
    <source>
        <strain evidence="7 8">ATCC 33727</strain>
    </source>
</reference>
<dbReference type="GO" id="GO:0000160">
    <property type="term" value="P:phosphorelay signal transduction system"/>
    <property type="evidence" value="ECO:0007669"/>
    <property type="project" value="InterPro"/>
</dbReference>
<feature type="domain" description="OmpR/PhoB-type" evidence="6">
    <location>
        <begin position="1"/>
        <end position="98"/>
    </location>
</feature>
<dbReference type="SMART" id="SM00862">
    <property type="entry name" value="Trans_reg_C"/>
    <property type="match status" value="1"/>
</dbReference>
<feature type="DNA-binding region" description="OmpR/PhoB-type" evidence="5">
    <location>
        <begin position="1"/>
        <end position="98"/>
    </location>
</feature>
<dbReference type="InterPro" id="IPR041664">
    <property type="entry name" value="AAA_16"/>
</dbReference>